<reference evidence="2" key="1">
    <citation type="journal article" date="2023" name="PLoS Negl. Trop. Dis.">
        <title>A genome sequence for Biomphalaria pfeifferi, the major vector snail for the human-infecting parasite Schistosoma mansoni.</title>
        <authorList>
            <person name="Bu L."/>
            <person name="Lu L."/>
            <person name="Laidemitt M.R."/>
            <person name="Zhang S.M."/>
            <person name="Mutuku M."/>
            <person name="Mkoji G."/>
            <person name="Steinauer M."/>
            <person name="Loker E.S."/>
        </authorList>
    </citation>
    <scope>NUCLEOTIDE SEQUENCE</scope>
    <source>
        <strain evidence="2">KasaAsao</strain>
    </source>
</reference>
<reference evidence="2" key="2">
    <citation type="submission" date="2023-04" db="EMBL/GenBank/DDBJ databases">
        <authorList>
            <person name="Bu L."/>
            <person name="Lu L."/>
            <person name="Laidemitt M.R."/>
            <person name="Zhang S.M."/>
            <person name="Mutuku M."/>
            <person name="Mkoji G."/>
            <person name="Steinauer M."/>
            <person name="Loker E.S."/>
        </authorList>
    </citation>
    <scope>NUCLEOTIDE SEQUENCE</scope>
    <source>
        <strain evidence="2">KasaAsao</strain>
        <tissue evidence="2">Whole Snail</tissue>
    </source>
</reference>
<dbReference type="InterPro" id="IPR050332">
    <property type="entry name" value="GPCR_2"/>
</dbReference>
<dbReference type="InterPro" id="IPR001879">
    <property type="entry name" value="GPCR_2_extracellular_dom"/>
</dbReference>
<dbReference type="Gene3D" id="4.10.1240.10">
    <property type="entry name" value="GPCR, family 2, extracellular hormone receptor domain"/>
    <property type="match status" value="1"/>
</dbReference>
<dbReference type="PANTHER" id="PTHR45620">
    <property type="entry name" value="PDF RECEPTOR-LIKE PROTEIN-RELATED"/>
    <property type="match status" value="1"/>
</dbReference>
<dbReference type="Pfam" id="PF02793">
    <property type="entry name" value="HRM"/>
    <property type="match status" value="1"/>
</dbReference>
<evidence type="ECO:0000313" key="3">
    <source>
        <dbReference type="Proteomes" id="UP001233172"/>
    </source>
</evidence>
<name>A0AAD8BN62_BIOPF</name>
<gene>
    <name evidence="2" type="ORF">Bpfe_012949</name>
</gene>
<comment type="caution">
    <text evidence="2">The sequence shown here is derived from an EMBL/GenBank/DDBJ whole genome shotgun (WGS) entry which is preliminary data.</text>
</comment>
<dbReference type="EMBL" id="JASAOG010000053">
    <property type="protein sequence ID" value="KAK0057719.1"/>
    <property type="molecule type" value="Genomic_DNA"/>
</dbReference>
<feature type="non-terminal residue" evidence="2">
    <location>
        <position position="119"/>
    </location>
</feature>
<proteinExistence type="predicted"/>
<sequence>MGQIKSHLQLPKNEEEELEAGVLDIHELYRKTFDACIAKWKDVTFYKEPDVLYCNSTSDTFTCWPATRAGGVAQERCPEHSVVDQTANVTKLCRDNGTWETANYSACMPNTTHSTETHK</sequence>
<feature type="domain" description="G-protein coupled receptors family 2 profile 1" evidence="1">
    <location>
        <begin position="35"/>
        <end position="111"/>
    </location>
</feature>
<keyword evidence="2" id="KW-0675">Receptor</keyword>
<dbReference type="Proteomes" id="UP001233172">
    <property type="component" value="Unassembled WGS sequence"/>
</dbReference>
<protein>
    <submittedName>
        <fullName evidence="2">Corticotropin-releasing factor receptor 2</fullName>
    </submittedName>
</protein>
<dbReference type="SUPFAM" id="SSF111418">
    <property type="entry name" value="Hormone receptor domain"/>
    <property type="match status" value="1"/>
</dbReference>
<dbReference type="GO" id="GO:0008528">
    <property type="term" value="F:G protein-coupled peptide receptor activity"/>
    <property type="evidence" value="ECO:0007669"/>
    <property type="project" value="TreeGrafter"/>
</dbReference>
<organism evidence="2 3">
    <name type="scientific">Biomphalaria pfeifferi</name>
    <name type="common">Bloodfluke planorb</name>
    <name type="synonym">Freshwater snail</name>
    <dbReference type="NCBI Taxonomy" id="112525"/>
    <lineage>
        <taxon>Eukaryota</taxon>
        <taxon>Metazoa</taxon>
        <taxon>Spiralia</taxon>
        <taxon>Lophotrochozoa</taxon>
        <taxon>Mollusca</taxon>
        <taxon>Gastropoda</taxon>
        <taxon>Heterobranchia</taxon>
        <taxon>Euthyneura</taxon>
        <taxon>Panpulmonata</taxon>
        <taxon>Hygrophila</taxon>
        <taxon>Lymnaeoidea</taxon>
        <taxon>Planorbidae</taxon>
        <taxon>Biomphalaria</taxon>
    </lineage>
</organism>
<dbReference type="SMART" id="SM00008">
    <property type="entry name" value="HormR"/>
    <property type="match status" value="1"/>
</dbReference>
<dbReference type="InterPro" id="IPR036445">
    <property type="entry name" value="GPCR_2_extracell_dom_sf"/>
</dbReference>
<evidence type="ECO:0000259" key="1">
    <source>
        <dbReference type="PROSITE" id="PS50227"/>
    </source>
</evidence>
<dbReference type="PROSITE" id="PS50227">
    <property type="entry name" value="G_PROTEIN_RECEP_F2_3"/>
    <property type="match status" value="1"/>
</dbReference>
<dbReference type="AlphaFoldDB" id="A0AAD8BN62"/>
<dbReference type="GO" id="GO:0005886">
    <property type="term" value="C:plasma membrane"/>
    <property type="evidence" value="ECO:0007669"/>
    <property type="project" value="TreeGrafter"/>
</dbReference>
<dbReference type="GO" id="GO:0007188">
    <property type="term" value="P:adenylate cyclase-modulating G protein-coupled receptor signaling pathway"/>
    <property type="evidence" value="ECO:0007669"/>
    <property type="project" value="TreeGrafter"/>
</dbReference>
<evidence type="ECO:0000313" key="2">
    <source>
        <dbReference type="EMBL" id="KAK0057719.1"/>
    </source>
</evidence>
<keyword evidence="3" id="KW-1185">Reference proteome</keyword>
<accession>A0AAD8BN62</accession>